<dbReference type="Gene3D" id="3.40.640.10">
    <property type="entry name" value="Type I PLP-dependent aspartate aminotransferase-like (Major domain)"/>
    <property type="match status" value="1"/>
</dbReference>
<keyword evidence="5" id="KW-1185">Reference proteome</keyword>
<evidence type="ECO:0000313" key="4">
    <source>
        <dbReference type="EMBL" id="MFC0513978.1"/>
    </source>
</evidence>
<keyword evidence="2 3" id="KW-0663">Pyridoxal phosphate</keyword>
<dbReference type="SUPFAM" id="SSF53383">
    <property type="entry name" value="PLP-dependent transferases"/>
    <property type="match status" value="1"/>
</dbReference>
<evidence type="ECO:0000256" key="3">
    <source>
        <dbReference type="RuleBase" id="RU362118"/>
    </source>
</evidence>
<dbReference type="InterPro" id="IPR015422">
    <property type="entry name" value="PyrdxlP-dep_Trfase_small"/>
</dbReference>
<protein>
    <submittedName>
        <fullName evidence="4">Trans-sulfuration enzyme family protein</fullName>
    </submittedName>
</protein>
<dbReference type="PROSITE" id="PS00868">
    <property type="entry name" value="CYS_MET_METAB_PP"/>
    <property type="match status" value="1"/>
</dbReference>
<dbReference type="Gene3D" id="3.90.1150.10">
    <property type="entry name" value="Aspartate Aminotransferase, domain 1"/>
    <property type="match status" value="1"/>
</dbReference>
<gene>
    <name evidence="4" type="ORF">ACFFGT_07195</name>
</gene>
<organism evidence="4 5">
    <name type="scientific">Mucilaginibacter angelicae</name>
    <dbReference type="NCBI Taxonomy" id="869718"/>
    <lineage>
        <taxon>Bacteria</taxon>
        <taxon>Pseudomonadati</taxon>
        <taxon>Bacteroidota</taxon>
        <taxon>Sphingobacteriia</taxon>
        <taxon>Sphingobacteriales</taxon>
        <taxon>Sphingobacteriaceae</taxon>
        <taxon>Mucilaginibacter</taxon>
    </lineage>
</organism>
<dbReference type="PANTHER" id="PTHR11808:SF80">
    <property type="entry name" value="CYSTATHIONINE GAMMA-LYASE"/>
    <property type="match status" value="1"/>
</dbReference>
<dbReference type="PIRSF" id="PIRSF001434">
    <property type="entry name" value="CGS"/>
    <property type="match status" value="1"/>
</dbReference>
<dbReference type="InterPro" id="IPR015424">
    <property type="entry name" value="PyrdxlP-dep_Trfase"/>
</dbReference>
<evidence type="ECO:0000256" key="2">
    <source>
        <dbReference type="ARBA" id="ARBA00022898"/>
    </source>
</evidence>
<dbReference type="PANTHER" id="PTHR11808">
    <property type="entry name" value="TRANS-SULFURATION ENZYME FAMILY MEMBER"/>
    <property type="match status" value="1"/>
</dbReference>
<sequence length="385" mass="42985">MDLSFILNELGEERENYFNAVSPPIMQSSNFCFKDVAGLREAMNDEFESNLYSRGQNPTLNILRKKLAALDGAEDALLFSSGISAISVPILSLLKSGDHIIAVDNLYSWTIKLFKDFLPKFGITTTFIDGTIFENFEKAATPQTRLIYLESPNTFCYELQDIRRVTGFAKSRGIITMIDNSYCSPLYQQPIAMGVDLVAQSATKYIGGHSDVVAGVLTGSKAMLKKLFEHEFMNTGPALSPHSAWLLLRGLRTLPLRLQRSFESTRIVTEWLAAHPAVQDVIWPFSPQFKQAELVNQQMQGCGGLFSLTLKDSTFGKIEKFCNSLQHILLAVSWGGHESLAVPAIASFSEAEYSADNSHHQLIRMYVGLEDPYYLIEDIKQALDK</sequence>
<reference evidence="4 5" key="1">
    <citation type="submission" date="2024-09" db="EMBL/GenBank/DDBJ databases">
        <authorList>
            <person name="Sun Q."/>
            <person name="Mori K."/>
        </authorList>
    </citation>
    <scope>NUCLEOTIDE SEQUENCE [LARGE SCALE GENOMIC DNA]</scope>
    <source>
        <strain evidence="4 5">NCAIM B.02415</strain>
    </source>
</reference>
<dbReference type="Pfam" id="PF01053">
    <property type="entry name" value="Cys_Met_Meta_PP"/>
    <property type="match status" value="1"/>
</dbReference>
<dbReference type="CDD" id="cd00614">
    <property type="entry name" value="CGS_like"/>
    <property type="match status" value="1"/>
</dbReference>
<dbReference type="InterPro" id="IPR015421">
    <property type="entry name" value="PyrdxlP-dep_Trfase_major"/>
</dbReference>
<comment type="similarity">
    <text evidence="3">Belongs to the trans-sulfuration enzymes family.</text>
</comment>
<dbReference type="InterPro" id="IPR000277">
    <property type="entry name" value="Cys/Met-Metab_PyrdxlP-dep_enz"/>
</dbReference>
<comment type="cofactor">
    <cofactor evidence="1 3">
        <name>pyridoxal 5'-phosphate</name>
        <dbReference type="ChEBI" id="CHEBI:597326"/>
    </cofactor>
</comment>
<name>A0ABV6L2M0_9SPHI</name>
<proteinExistence type="inferred from homology"/>
<dbReference type="Proteomes" id="UP001589828">
    <property type="component" value="Unassembled WGS sequence"/>
</dbReference>
<evidence type="ECO:0000256" key="1">
    <source>
        <dbReference type="ARBA" id="ARBA00001933"/>
    </source>
</evidence>
<dbReference type="RefSeq" id="WP_377021835.1">
    <property type="nucleotide sequence ID" value="NZ_JBHLTS010000018.1"/>
</dbReference>
<evidence type="ECO:0000313" key="5">
    <source>
        <dbReference type="Proteomes" id="UP001589828"/>
    </source>
</evidence>
<dbReference type="EMBL" id="JBHLTS010000018">
    <property type="protein sequence ID" value="MFC0513978.1"/>
    <property type="molecule type" value="Genomic_DNA"/>
</dbReference>
<dbReference type="InterPro" id="IPR054542">
    <property type="entry name" value="Cys_met_metab_PP"/>
</dbReference>
<comment type="caution">
    <text evidence="4">The sequence shown here is derived from an EMBL/GenBank/DDBJ whole genome shotgun (WGS) entry which is preliminary data.</text>
</comment>
<accession>A0ABV6L2M0</accession>